<dbReference type="STRING" id="1183432.AGR3A_Cc420259"/>
<proteinExistence type="predicted"/>
<dbReference type="AlphaFoldDB" id="A0A1S7QE37"/>
<reference evidence="3" key="1">
    <citation type="submission" date="2016-01" db="EMBL/GenBank/DDBJ databases">
        <authorList>
            <person name="Regsiter A."/>
            <person name="william w."/>
        </authorList>
    </citation>
    <scope>NUCLEOTIDE SEQUENCE [LARGE SCALE GENOMIC DNA]</scope>
    <source>
        <strain evidence="3">CFBP 6623</strain>
    </source>
</reference>
<dbReference type="SUPFAM" id="SSF47413">
    <property type="entry name" value="lambda repressor-like DNA-binding domains"/>
    <property type="match status" value="1"/>
</dbReference>
<gene>
    <name evidence="2" type="ORF">AGR3A_Cc420259</name>
</gene>
<dbReference type="PANTHER" id="PTHR40275">
    <property type="entry name" value="SSL7038 PROTEIN"/>
    <property type="match status" value="1"/>
</dbReference>
<organism evidence="2 3">
    <name type="scientific">Agrobacterium tomkonis CFBP 6623</name>
    <dbReference type="NCBI Taxonomy" id="1183432"/>
    <lineage>
        <taxon>Bacteria</taxon>
        <taxon>Pseudomonadati</taxon>
        <taxon>Pseudomonadota</taxon>
        <taxon>Alphaproteobacteria</taxon>
        <taxon>Hyphomicrobiales</taxon>
        <taxon>Rhizobiaceae</taxon>
        <taxon>Rhizobium/Agrobacterium group</taxon>
        <taxon>Agrobacterium</taxon>
        <taxon>Agrobacterium tumefaciens complex</taxon>
    </lineage>
</organism>
<dbReference type="Proteomes" id="UP000191988">
    <property type="component" value="Unassembled WGS sequence"/>
</dbReference>
<evidence type="ECO:0008006" key="4">
    <source>
        <dbReference type="Google" id="ProtNLM"/>
    </source>
</evidence>
<accession>A0A1S7QE37</accession>
<evidence type="ECO:0000313" key="2">
    <source>
        <dbReference type="EMBL" id="CUX35085.1"/>
    </source>
</evidence>
<dbReference type="RefSeq" id="WP_175415490.1">
    <property type="nucleotide sequence ID" value="NZ_LT009723.1"/>
</dbReference>
<dbReference type="InterPro" id="IPR010982">
    <property type="entry name" value="Lambda_DNA-bd_dom_sf"/>
</dbReference>
<dbReference type="PANTHER" id="PTHR40275:SF1">
    <property type="entry name" value="SSL7038 PROTEIN"/>
    <property type="match status" value="1"/>
</dbReference>
<evidence type="ECO:0000313" key="3">
    <source>
        <dbReference type="Proteomes" id="UP000191988"/>
    </source>
</evidence>
<dbReference type="NCBIfam" id="TIGR02684">
    <property type="entry name" value="dnstrm_HI1420"/>
    <property type="match status" value="1"/>
</dbReference>
<feature type="compositionally biased region" description="Basic residues" evidence="1">
    <location>
        <begin position="102"/>
        <end position="124"/>
    </location>
</feature>
<dbReference type="Pfam" id="PF21716">
    <property type="entry name" value="dnstrm_HI1420"/>
    <property type="match status" value="1"/>
</dbReference>
<dbReference type="GO" id="GO:0003677">
    <property type="term" value="F:DNA binding"/>
    <property type="evidence" value="ECO:0007669"/>
    <property type="project" value="InterPro"/>
</dbReference>
<sequence>MAIESVPFDASEFFDSEESQAKLVADAFETGDLRYITHALGVVAKAEGMTKIARQAGVSREALYKALSDDGDPKFSTLMGVLKALNLKVSVEPEKASGKATRVQKRFKPRRKRMAVRQRALKAA</sequence>
<name>A0A1S7QE37_9HYPH</name>
<evidence type="ECO:0000256" key="1">
    <source>
        <dbReference type="SAM" id="MobiDB-lite"/>
    </source>
</evidence>
<keyword evidence="3" id="KW-1185">Reference proteome</keyword>
<protein>
    <recommendedName>
        <fullName evidence="4">Addiction module antidote protein</fullName>
    </recommendedName>
</protein>
<dbReference type="InterPro" id="IPR014057">
    <property type="entry name" value="HI1420"/>
</dbReference>
<feature type="region of interest" description="Disordered" evidence="1">
    <location>
        <begin position="96"/>
        <end position="124"/>
    </location>
</feature>
<dbReference type="EMBL" id="FBWK01000037">
    <property type="protein sequence ID" value="CUX35085.1"/>
    <property type="molecule type" value="Genomic_DNA"/>
</dbReference>